<reference evidence="1" key="1">
    <citation type="submission" date="2022-09" db="EMBL/GenBank/DDBJ databases">
        <title>Interaction between co-microsymbionts with complementary sets of symbiotic genes in legume-rhizobium systems.</title>
        <authorList>
            <person name="Safronova V."/>
            <person name="Sazanova A."/>
            <person name="Afonin A."/>
            <person name="Chirak E."/>
        </authorList>
    </citation>
    <scope>NUCLEOTIDE SEQUENCE</scope>
    <source>
        <strain evidence="1">A18/3m</strain>
    </source>
</reference>
<evidence type="ECO:0000313" key="1">
    <source>
        <dbReference type="EMBL" id="UXN60713.1"/>
    </source>
</evidence>
<keyword evidence="2" id="KW-1185">Reference proteome</keyword>
<dbReference type="Proteomes" id="UP001061991">
    <property type="component" value="Chromosome"/>
</dbReference>
<name>A0ACD4D4A3_9HYPH</name>
<protein>
    <submittedName>
        <fullName evidence="1">Uncharacterized protein</fullName>
    </submittedName>
</protein>
<sequence>MSAESRALFKKMLMDTPIMTRGSYLQTQQSACLTKGTAIIAMLDECISRDEDGGIRVSATFQTIHSEFWFWVLGAYEVSRNISMLRAGFPAELHKLIEGNLTYFTSIRVPFAKLQYAGVKLRAQIASGNYLSVSSIQADPPEMVFKIDVGAHQRYGIRSSIDRFEKFNEEVNNSLRRDIEANWEVYLEALVEDDEVAEEQ</sequence>
<accession>A0ACD4D4A3</accession>
<dbReference type="EMBL" id="CP104973">
    <property type="protein sequence ID" value="UXN60713.1"/>
    <property type="molecule type" value="Genomic_DNA"/>
</dbReference>
<proteinExistence type="predicted"/>
<evidence type="ECO:0000313" key="2">
    <source>
        <dbReference type="Proteomes" id="UP001061991"/>
    </source>
</evidence>
<gene>
    <name evidence="1" type="ORF">N8E88_30265</name>
</gene>
<organism evidence="1 2">
    <name type="scientific">Phyllobacterium zundukense</name>
    <dbReference type="NCBI Taxonomy" id="1867719"/>
    <lineage>
        <taxon>Bacteria</taxon>
        <taxon>Pseudomonadati</taxon>
        <taxon>Pseudomonadota</taxon>
        <taxon>Alphaproteobacteria</taxon>
        <taxon>Hyphomicrobiales</taxon>
        <taxon>Phyllobacteriaceae</taxon>
        <taxon>Phyllobacterium</taxon>
    </lineage>
</organism>